<name>A0ABV6QCT7_9ACTN</name>
<dbReference type="EMBL" id="JBHLTC010000001">
    <property type="protein sequence ID" value="MFC0622454.1"/>
    <property type="molecule type" value="Genomic_DNA"/>
</dbReference>
<reference evidence="2 3" key="1">
    <citation type="submission" date="2024-09" db="EMBL/GenBank/DDBJ databases">
        <authorList>
            <person name="Sun Q."/>
            <person name="Mori K."/>
        </authorList>
    </citation>
    <scope>NUCLEOTIDE SEQUENCE [LARGE SCALE GENOMIC DNA]</scope>
    <source>
        <strain evidence="2 3">CGMCC 1.15906</strain>
    </source>
</reference>
<organism evidence="2 3">
    <name type="scientific">Kribbella deserti</name>
    <dbReference type="NCBI Taxonomy" id="1926257"/>
    <lineage>
        <taxon>Bacteria</taxon>
        <taxon>Bacillati</taxon>
        <taxon>Actinomycetota</taxon>
        <taxon>Actinomycetes</taxon>
        <taxon>Propionibacteriales</taxon>
        <taxon>Kribbellaceae</taxon>
        <taxon>Kribbella</taxon>
    </lineage>
</organism>
<evidence type="ECO:0000256" key="1">
    <source>
        <dbReference type="SAM" id="SignalP"/>
    </source>
</evidence>
<dbReference type="Proteomes" id="UP001589890">
    <property type="component" value="Unassembled WGS sequence"/>
</dbReference>
<dbReference type="InterPro" id="IPR029058">
    <property type="entry name" value="AB_hydrolase_fold"/>
</dbReference>
<dbReference type="RefSeq" id="WP_380043116.1">
    <property type="nucleotide sequence ID" value="NZ_JBHLTC010000001.1"/>
</dbReference>
<evidence type="ECO:0008006" key="4">
    <source>
        <dbReference type="Google" id="ProtNLM"/>
    </source>
</evidence>
<dbReference type="SUPFAM" id="SSF53474">
    <property type="entry name" value="alpha/beta-Hydrolases"/>
    <property type="match status" value="1"/>
</dbReference>
<evidence type="ECO:0000313" key="2">
    <source>
        <dbReference type="EMBL" id="MFC0622454.1"/>
    </source>
</evidence>
<feature type="chain" id="PRO_5046279559" description="Alpha/beta hydrolase" evidence="1">
    <location>
        <begin position="24"/>
        <end position="453"/>
    </location>
</feature>
<accession>A0ABV6QCT7</accession>
<comment type="caution">
    <text evidence="2">The sequence shown here is derived from an EMBL/GenBank/DDBJ whole genome shotgun (WGS) entry which is preliminary data.</text>
</comment>
<sequence>MTRRPRAAAAMVALLVLVGSVRTVQENIWSASSGPAANQAKADTSLAAQNVTPTPTPLPLPTLPTVRPITKRPFTLRGELAGAPYEIRVPRKWNGTLVMYAHGLRNVLPNGGRPSTTAEAFLSDKAEKEMLARGYALAGSGYRADGWAVDEGTTDLRQLLTYFEALVSKPKTTLLAGFSMGSVIALTEAERNQLYDGVLGGCPIGAGTPRTFDMMLDLVLAYDAIYGWPQAWGTPGDLRDDLNFPKEVLPVLRQRLAAPGGPARFELMRLLAGIPKGPEWPERVWGFATTTRAQLEQRAGGPVAQNLDHQYGLSEPDRQRLVQLGLPKLEVDLAMSRMGRNRIAPGAGRSYVERFGTFAGSIDRPVLLLGTRADALVTPSHVRAYELQVNSQGGSRFLADAWTNGVGHCDFTPRQLVVAVDALNKWVKTGKRPGPLPAKLGFFERTPAPWPQP</sequence>
<dbReference type="Gene3D" id="3.40.50.1820">
    <property type="entry name" value="alpha/beta hydrolase"/>
    <property type="match status" value="1"/>
</dbReference>
<evidence type="ECO:0000313" key="3">
    <source>
        <dbReference type="Proteomes" id="UP001589890"/>
    </source>
</evidence>
<keyword evidence="3" id="KW-1185">Reference proteome</keyword>
<proteinExistence type="predicted"/>
<protein>
    <recommendedName>
        <fullName evidence="4">Alpha/beta hydrolase</fullName>
    </recommendedName>
</protein>
<feature type="signal peptide" evidence="1">
    <location>
        <begin position="1"/>
        <end position="23"/>
    </location>
</feature>
<gene>
    <name evidence="2" type="ORF">ACFFGN_00150</name>
</gene>
<keyword evidence="1" id="KW-0732">Signal</keyword>